<dbReference type="RefSeq" id="WP_036598001.1">
    <property type="nucleotide sequence ID" value="NZ_CP076607.1"/>
</dbReference>
<dbReference type="Proteomes" id="UP000683429">
    <property type="component" value="Chromosome"/>
</dbReference>
<gene>
    <name evidence="1" type="ORF">KP014_05370</name>
    <name evidence="2" type="ORF">SAMN04487895_12357</name>
</gene>
<dbReference type="EMBL" id="CP076607">
    <property type="protein sequence ID" value="QWU16653.1"/>
    <property type="molecule type" value="Genomic_DNA"/>
</dbReference>
<keyword evidence="4" id="KW-1185">Reference proteome</keyword>
<evidence type="ECO:0000313" key="2">
    <source>
        <dbReference type="EMBL" id="SEP13835.1"/>
    </source>
</evidence>
<reference evidence="2 3" key="1">
    <citation type="submission" date="2016-10" db="EMBL/GenBank/DDBJ databases">
        <authorList>
            <person name="de Groot N.N."/>
        </authorList>
    </citation>
    <scope>NUCLEOTIDE SEQUENCE [LARGE SCALE GENOMIC DNA]</scope>
    <source>
        <strain evidence="2 3">CGMCC 1.10238</strain>
    </source>
</reference>
<reference evidence="1 4" key="2">
    <citation type="submission" date="2021-06" db="EMBL/GenBank/DDBJ databases">
        <title>Whole genome sequence of Paenibacillus sophorae DSM23020 for comparative genomics.</title>
        <authorList>
            <person name="Kim M.-J."/>
            <person name="Lee G."/>
            <person name="Shin J.-H."/>
        </authorList>
    </citation>
    <scope>NUCLEOTIDE SEQUENCE [LARGE SCALE GENOMIC DNA]</scope>
    <source>
        <strain evidence="1 4">DSM 23020</strain>
    </source>
</reference>
<dbReference type="OrthoDB" id="9865714at2"/>
<proteinExistence type="predicted"/>
<evidence type="ECO:0008006" key="5">
    <source>
        <dbReference type="Google" id="ProtNLM"/>
    </source>
</evidence>
<name>A0A1H8VEL5_9BACL</name>
<evidence type="ECO:0000313" key="4">
    <source>
        <dbReference type="Proteomes" id="UP000683429"/>
    </source>
</evidence>
<evidence type="ECO:0000313" key="3">
    <source>
        <dbReference type="Proteomes" id="UP000198809"/>
    </source>
</evidence>
<dbReference type="AlphaFoldDB" id="A0A1H8VEL5"/>
<dbReference type="PROSITE" id="PS51257">
    <property type="entry name" value="PROKAR_LIPOPROTEIN"/>
    <property type="match status" value="1"/>
</dbReference>
<protein>
    <recommendedName>
        <fullName evidence="5">Lipoprotein</fullName>
    </recommendedName>
</protein>
<accession>A0A1H8VEL5</accession>
<dbReference type="Proteomes" id="UP000198809">
    <property type="component" value="Unassembled WGS sequence"/>
</dbReference>
<sequence length="138" mass="15436">MKKLLSLFILISIFATGCSSIVNYSVKELDVRSADVNVKKWIESNGKANGIYIGRINESEEGNIYYLYVNYKNPVDKKSIDSVSIDSNGKKSILIDVKLRPSDQVNEKLFCITVKDKSLEKIVLNGEDITTSSIPIIE</sequence>
<evidence type="ECO:0000313" key="1">
    <source>
        <dbReference type="EMBL" id="QWU16653.1"/>
    </source>
</evidence>
<dbReference type="EMBL" id="FODH01000023">
    <property type="protein sequence ID" value="SEP13835.1"/>
    <property type="molecule type" value="Genomic_DNA"/>
</dbReference>
<organism evidence="2 3">
    <name type="scientific">Paenibacillus sophorae</name>
    <dbReference type="NCBI Taxonomy" id="1333845"/>
    <lineage>
        <taxon>Bacteria</taxon>
        <taxon>Bacillati</taxon>
        <taxon>Bacillota</taxon>
        <taxon>Bacilli</taxon>
        <taxon>Bacillales</taxon>
        <taxon>Paenibacillaceae</taxon>
        <taxon>Paenibacillus</taxon>
    </lineage>
</organism>